<evidence type="ECO:0000256" key="6">
    <source>
        <dbReference type="ARBA" id="ARBA00022692"/>
    </source>
</evidence>
<dbReference type="PANTHER" id="PTHR35864:SF1">
    <property type="entry name" value="ZINC METALLOPROTEASE YWHC-RELATED"/>
    <property type="match status" value="1"/>
</dbReference>
<accession>A0AA42DQX9</accession>
<gene>
    <name evidence="15" type="ORF">PBV87_18460</name>
</gene>
<keyword evidence="10 13" id="KW-1133">Transmembrane helix</keyword>
<dbReference type="InterPro" id="IPR044537">
    <property type="entry name" value="Rip2-like"/>
</dbReference>
<evidence type="ECO:0000256" key="10">
    <source>
        <dbReference type="ARBA" id="ARBA00022989"/>
    </source>
</evidence>
<evidence type="ECO:0000256" key="4">
    <source>
        <dbReference type="ARBA" id="ARBA00022475"/>
    </source>
</evidence>
<sequence length="217" mass="24303">MDSVFEVVQTLIAVLVAITFHEFAHGYVSYKLGDPTPKQTGRLSLNPFRHLDFLGTICLMVVHFGWAKPVQVNPNYYKNPKKGMVLVALGGPVMNFFIALFSVFFMGVILKVTGGQVTVGYMGDIIIFVYGLLQMLAIINLSLGIFNLIPIPPLDGSKILGAILPQDKYFKYMRYERFGYLALLLILSFDVLRTPLNMIMSGMYEGVWFIVSFILGV</sequence>
<dbReference type="PANTHER" id="PTHR35864">
    <property type="entry name" value="ZINC METALLOPROTEASE MJ0611-RELATED"/>
    <property type="match status" value="1"/>
</dbReference>
<evidence type="ECO:0000256" key="3">
    <source>
        <dbReference type="ARBA" id="ARBA00007931"/>
    </source>
</evidence>
<dbReference type="RefSeq" id="WP_271013286.1">
    <property type="nucleotide sequence ID" value="NZ_JAQIFT010000062.1"/>
</dbReference>
<evidence type="ECO:0000256" key="5">
    <source>
        <dbReference type="ARBA" id="ARBA00022670"/>
    </source>
</evidence>
<name>A0AA42DQX9_9FIRM</name>
<dbReference type="InterPro" id="IPR052348">
    <property type="entry name" value="Metallopeptidase_M50B"/>
</dbReference>
<keyword evidence="11" id="KW-0482">Metalloprotease</keyword>
<keyword evidence="12 13" id="KW-0472">Membrane</keyword>
<proteinExistence type="inferred from homology"/>
<evidence type="ECO:0000256" key="7">
    <source>
        <dbReference type="ARBA" id="ARBA00022723"/>
    </source>
</evidence>
<keyword evidence="7" id="KW-0479">Metal-binding</keyword>
<keyword evidence="16" id="KW-1185">Reference proteome</keyword>
<dbReference type="Proteomes" id="UP001169242">
    <property type="component" value="Unassembled WGS sequence"/>
</dbReference>
<keyword evidence="5 15" id="KW-0645">Protease</keyword>
<keyword evidence="9" id="KW-0862">Zinc</keyword>
<protein>
    <submittedName>
        <fullName evidence="15">Site-2 protease family protein</fullName>
    </submittedName>
</protein>
<dbReference type="AlphaFoldDB" id="A0AA42DQX9"/>
<evidence type="ECO:0000313" key="15">
    <source>
        <dbReference type="EMBL" id="MDA3733466.1"/>
    </source>
</evidence>
<evidence type="ECO:0000256" key="1">
    <source>
        <dbReference type="ARBA" id="ARBA00001947"/>
    </source>
</evidence>
<feature type="transmembrane region" description="Helical" evidence="13">
    <location>
        <begin position="125"/>
        <end position="149"/>
    </location>
</feature>
<evidence type="ECO:0000256" key="13">
    <source>
        <dbReference type="SAM" id="Phobius"/>
    </source>
</evidence>
<organism evidence="15 16">
    <name type="scientific">Holtiella tumoricola</name>
    <dbReference type="NCBI Taxonomy" id="3018743"/>
    <lineage>
        <taxon>Bacteria</taxon>
        <taxon>Bacillati</taxon>
        <taxon>Bacillota</taxon>
        <taxon>Clostridia</taxon>
        <taxon>Lachnospirales</taxon>
        <taxon>Cellulosilyticaceae</taxon>
        <taxon>Holtiella</taxon>
    </lineage>
</organism>
<feature type="transmembrane region" description="Helical" evidence="13">
    <location>
        <begin position="86"/>
        <end position="110"/>
    </location>
</feature>
<evidence type="ECO:0000256" key="9">
    <source>
        <dbReference type="ARBA" id="ARBA00022833"/>
    </source>
</evidence>
<dbReference type="GO" id="GO:0006508">
    <property type="term" value="P:proteolysis"/>
    <property type="evidence" value="ECO:0007669"/>
    <property type="project" value="UniProtKB-KW"/>
</dbReference>
<evidence type="ECO:0000256" key="12">
    <source>
        <dbReference type="ARBA" id="ARBA00023136"/>
    </source>
</evidence>
<dbReference type="GO" id="GO:0008237">
    <property type="term" value="F:metallopeptidase activity"/>
    <property type="evidence" value="ECO:0007669"/>
    <property type="project" value="UniProtKB-KW"/>
</dbReference>
<evidence type="ECO:0000313" key="16">
    <source>
        <dbReference type="Proteomes" id="UP001169242"/>
    </source>
</evidence>
<feature type="transmembrane region" description="Helical" evidence="13">
    <location>
        <begin position="178"/>
        <end position="196"/>
    </location>
</feature>
<feature type="transmembrane region" description="Helical" evidence="13">
    <location>
        <begin position="48"/>
        <end position="66"/>
    </location>
</feature>
<evidence type="ECO:0000256" key="8">
    <source>
        <dbReference type="ARBA" id="ARBA00022801"/>
    </source>
</evidence>
<evidence type="ECO:0000256" key="11">
    <source>
        <dbReference type="ARBA" id="ARBA00023049"/>
    </source>
</evidence>
<evidence type="ECO:0000256" key="2">
    <source>
        <dbReference type="ARBA" id="ARBA00004651"/>
    </source>
</evidence>
<feature type="domain" description="Peptidase M50" evidence="14">
    <location>
        <begin position="10"/>
        <end position="165"/>
    </location>
</feature>
<comment type="cofactor">
    <cofactor evidence="1">
        <name>Zn(2+)</name>
        <dbReference type="ChEBI" id="CHEBI:29105"/>
    </cofactor>
</comment>
<dbReference type="InterPro" id="IPR008915">
    <property type="entry name" value="Peptidase_M50"/>
</dbReference>
<dbReference type="Pfam" id="PF02163">
    <property type="entry name" value="Peptidase_M50"/>
    <property type="match status" value="1"/>
</dbReference>
<dbReference type="CDD" id="cd06158">
    <property type="entry name" value="S2P-M50_like_1"/>
    <property type="match status" value="1"/>
</dbReference>
<comment type="similarity">
    <text evidence="3">Belongs to the peptidase M50B family.</text>
</comment>
<dbReference type="EMBL" id="JAQIFT010000062">
    <property type="protein sequence ID" value="MDA3733466.1"/>
    <property type="molecule type" value="Genomic_DNA"/>
</dbReference>
<dbReference type="GO" id="GO:0046872">
    <property type="term" value="F:metal ion binding"/>
    <property type="evidence" value="ECO:0007669"/>
    <property type="project" value="UniProtKB-KW"/>
</dbReference>
<keyword evidence="8" id="KW-0378">Hydrolase</keyword>
<evidence type="ECO:0000259" key="14">
    <source>
        <dbReference type="Pfam" id="PF02163"/>
    </source>
</evidence>
<feature type="transmembrane region" description="Helical" evidence="13">
    <location>
        <begin position="7"/>
        <end position="28"/>
    </location>
</feature>
<dbReference type="GO" id="GO:0005886">
    <property type="term" value="C:plasma membrane"/>
    <property type="evidence" value="ECO:0007669"/>
    <property type="project" value="UniProtKB-SubCell"/>
</dbReference>
<comment type="caution">
    <text evidence="15">The sequence shown here is derived from an EMBL/GenBank/DDBJ whole genome shotgun (WGS) entry which is preliminary data.</text>
</comment>
<reference evidence="15" key="1">
    <citation type="journal article" date="2023" name="Int. J. Syst. Evol. Microbiol.">
        <title>&lt;i&gt;Holtiella tumoricola&lt;/i&gt; gen. nov. sp. nov., isolated from a human clinical sample.</title>
        <authorList>
            <person name="Allen-Vercoe E."/>
            <person name="Daigneault M.C."/>
            <person name="Vancuren S.J."/>
            <person name="Cochrane K."/>
            <person name="O'Neal L.L."/>
            <person name="Sankaranarayanan K."/>
            <person name="Lawson P.A."/>
        </authorList>
    </citation>
    <scope>NUCLEOTIDE SEQUENCE</scope>
    <source>
        <strain evidence="15">CC70A</strain>
    </source>
</reference>
<keyword evidence="6 13" id="KW-0812">Transmembrane</keyword>
<keyword evidence="4" id="KW-1003">Cell membrane</keyword>
<comment type="subcellular location">
    <subcellularLocation>
        <location evidence="2">Cell membrane</location>
        <topology evidence="2">Multi-pass membrane protein</topology>
    </subcellularLocation>
</comment>